<sequence length="372" mass="39786">MKHRLLLAVAFVLLLAIGTGTVVAANVLAAQRLADDGRTAAQERTRGDEHGPDGEFHRFRLGSIAGERLEPNRDDFAARTDRDGPLLLFLPATRAKPAQYQRFLSTALGDGYHVLGLDYWNLGKTLSGTCEADARCYGQVQRNRFDGSRPSRFSEVTPAGSIVSRFRNAIEYLDDHDPDGGWGRFVDVHEDIDWSDIVVAGHSQGGGEAAYIAHIRSVRGALMFSSPVESLGAVHAAWMDRPGRTPVARMYAIDDVRDEFGPRIRGSWTALGLTGSSGPFRTDTAAPLAGADPHAILTDLGLGDPGQSHSRIVKDSTPLAADGTPVMLSLWQWLLHRFSNTPGDPAGSGGPAGPGSGASTPPVEASRSSDRS</sequence>
<proteinExistence type="predicted"/>
<dbReference type="STRING" id="33881.NS184_03250"/>
<dbReference type="Proteomes" id="UP000078252">
    <property type="component" value="Unassembled WGS sequence"/>
</dbReference>
<evidence type="ECO:0008006" key="5">
    <source>
        <dbReference type="Google" id="ProtNLM"/>
    </source>
</evidence>
<comment type="caution">
    <text evidence="3">The sequence shown here is derived from an EMBL/GenBank/DDBJ whole genome shotgun (WGS) entry which is preliminary data.</text>
</comment>
<evidence type="ECO:0000256" key="1">
    <source>
        <dbReference type="SAM" id="MobiDB-lite"/>
    </source>
</evidence>
<dbReference type="InterPro" id="IPR058180">
    <property type="entry name" value="BPSS1187-like"/>
</dbReference>
<dbReference type="OrthoDB" id="651780at2"/>
<accession>A0A175S0B3</accession>
<reference evidence="3 4" key="1">
    <citation type="journal article" date="2016" name="Front. Microbiol.">
        <title>Genomic Resource of Rice Seed Associated Bacteria.</title>
        <authorList>
            <person name="Midha S."/>
            <person name="Bansal K."/>
            <person name="Sharma S."/>
            <person name="Kumar N."/>
            <person name="Patil P.P."/>
            <person name="Chaudhry V."/>
            <person name="Patil P.B."/>
        </authorList>
    </citation>
    <scope>NUCLEOTIDE SEQUENCE [LARGE SCALE GENOMIC DNA]</scope>
    <source>
        <strain evidence="3 4">NS184</strain>
    </source>
</reference>
<dbReference type="InterPro" id="IPR029058">
    <property type="entry name" value="AB_hydrolase_fold"/>
</dbReference>
<name>A0A175S0B3_9MICO</name>
<dbReference type="RefSeq" id="WP_058724710.1">
    <property type="nucleotide sequence ID" value="NZ_LDQC01000020.1"/>
</dbReference>
<dbReference type="Gene3D" id="3.40.50.1820">
    <property type="entry name" value="alpha/beta hydrolase"/>
    <property type="match status" value="1"/>
</dbReference>
<evidence type="ECO:0000313" key="4">
    <source>
        <dbReference type="Proteomes" id="UP000078252"/>
    </source>
</evidence>
<evidence type="ECO:0000256" key="2">
    <source>
        <dbReference type="SAM" id="SignalP"/>
    </source>
</evidence>
<organism evidence="3 4">
    <name type="scientific">Curtobacterium luteum</name>
    <dbReference type="NCBI Taxonomy" id="33881"/>
    <lineage>
        <taxon>Bacteria</taxon>
        <taxon>Bacillati</taxon>
        <taxon>Actinomycetota</taxon>
        <taxon>Actinomycetes</taxon>
        <taxon>Micrococcales</taxon>
        <taxon>Microbacteriaceae</taxon>
        <taxon>Curtobacterium</taxon>
    </lineage>
</organism>
<evidence type="ECO:0000313" key="3">
    <source>
        <dbReference type="EMBL" id="KTR09262.1"/>
    </source>
</evidence>
<dbReference type="EMBL" id="LDQC01000020">
    <property type="protein sequence ID" value="KTR09262.1"/>
    <property type="molecule type" value="Genomic_DNA"/>
</dbReference>
<dbReference type="SUPFAM" id="SSF53474">
    <property type="entry name" value="alpha/beta-Hydrolases"/>
    <property type="match status" value="1"/>
</dbReference>
<feature type="compositionally biased region" description="Gly residues" evidence="1">
    <location>
        <begin position="346"/>
        <end position="356"/>
    </location>
</feature>
<feature type="region of interest" description="Disordered" evidence="1">
    <location>
        <begin position="340"/>
        <end position="372"/>
    </location>
</feature>
<feature type="signal peptide" evidence="2">
    <location>
        <begin position="1"/>
        <end position="24"/>
    </location>
</feature>
<dbReference type="PATRIC" id="fig|33881.3.peg.896"/>
<keyword evidence="2" id="KW-0732">Signal</keyword>
<dbReference type="AlphaFoldDB" id="A0A175S0B3"/>
<feature type="chain" id="PRO_5008042294" description="AB hydrolase-1 domain-containing protein" evidence="2">
    <location>
        <begin position="25"/>
        <end position="372"/>
    </location>
</feature>
<protein>
    <recommendedName>
        <fullName evidence="5">AB hydrolase-1 domain-containing protein</fullName>
    </recommendedName>
</protein>
<gene>
    <name evidence="3" type="ORF">NS184_03250</name>
</gene>
<dbReference type="NCBIfam" id="NF047580">
    <property type="entry name" value="BPSS1187_fam"/>
    <property type="match status" value="1"/>
</dbReference>